<evidence type="ECO:0000259" key="4">
    <source>
        <dbReference type="Pfam" id="PF00717"/>
    </source>
</evidence>
<keyword evidence="1" id="KW-0805">Transcription regulation</keyword>
<dbReference type="Pfam" id="PF00717">
    <property type="entry name" value="Peptidase_S24"/>
    <property type="match status" value="1"/>
</dbReference>
<dbReference type="OrthoDB" id="5363392at2"/>
<dbReference type="AlphaFoldDB" id="S7VEN1"/>
<dbReference type="Proteomes" id="UP000014977">
    <property type="component" value="Unassembled WGS sequence"/>
</dbReference>
<dbReference type="InterPro" id="IPR015927">
    <property type="entry name" value="Peptidase_S24_S26A/B/C"/>
</dbReference>
<gene>
    <name evidence="6" type="ORF">dsmv_1491</name>
</gene>
<feature type="domain" description="Bacteriophage CI repressor N-terminal" evidence="5">
    <location>
        <begin position="9"/>
        <end position="70"/>
    </location>
</feature>
<dbReference type="EMBL" id="ATHJ01000062">
    <property type="protein sequence ID" value="EPR42908.1"/>
    <property type="molecule type" value="Genomic_DNA"/>
</dbReference>
<evidence type="ECO:0000313" key="7">
    <source>
        <dbReference type="Proteomes" id="UP000014977"/>
    </source>
</evidence>
<dbReference type="CDD" id="cd06529">
    <property type="entry name" value="S24_LexA-like"/>
    <property type="match status" value="1"/>
</dbReference>
<dbReference type="Pfam" id="PF07022">
    <property type="entry name" value="Phage_CI_repr"/>
    <property type="match status" value="1"/>
</dbReference>
<dbReference type="RefSeq" id="WP_020875875.1">
    <property type="nucleotide sequence ID" value="NZ_ATHJ01000062.1"/>
</dbReference>
<name>S7VEN1_DESML</name>
<dbReference type="InterPro" id="IPR010744">
    <property type="entry name" value="Phage_CI_N"/>
</dbReference>
<organism evidence="6 7">
    <name type="scientific">Desulfococcus multivorans DSM 2059</name>
    <dbReference type="NCBI Taxonomy" id="1121405"/>
    <lineage>
        <taxon>Bacteria</taxon>
        <taxon>Pseudomonadati</taxon>
        <taxon>Thermodesulfobacteriota</taxon>
        <taxon>Desulfobacteria</taxon>
        <taxon>Desulfobacterales</taxon>
        <taxon>Desulfococcaceae</taxon>
        <taxon>Desulfococcus</taxon>
    </lineage>
</organism>
<dbReference type="InterPro" id="IPR036286">
    <property type="entry name" value="LexA/Signal_pep-like_sf"/>
</dbReference>
<proteinExistence type="predicted"/>
<sequence>MASSHFESFLQRVFEASGIASQNELASVLNIHRAAVSQAKRKGVVPERWILKLSQKYGLSPEWLESGKGATFSRNGPDGEFFNIPKVTARLSAGGGSFETASTIERYFAFQRAWLAKKGDPRRMVLMDVSGNSMEPELKDGDMVLVDRSRTEVAAGVIYAVGVDEAIMVKRIEKQPNALVLHSDNPRYMPVCLEGGAAAGVRIIGRVIWACREYR</sequence>
<dbReference type="GO" id="GO:0003677">
    <property type="term" value="F:DNA binding"/>
    <property type="evidence" value="ECO:0007669"/>
    <property type="project" value="UniProtKB-KW"/>
</dbReference>
<dbReference type="PANTHER" id="PTHR40661:SF3">
    <property type="entry name" value="FELS-1 PROPHAGE TRANSCRIPTIONAL REGULATOR"/>
    <property type="match status" value="1"/>
</dbReference>
<dbReference type="GO" id="GO:0045892">
    <property type="term" value="P:negative regulation of DNA-templated transcription"/>
    <property type="evidence" value="ECO:0007669"/>
    <property type="project" value="InterPro"/>
</dbReference>
<evidence type="ECO:0000256" key="3">
    <source>
        <dbReference type="ARBA" id="ARBA00023163"/>
    </source>
</evidence>
<reference evidence="6 7" key="1">
    <citation type="journal article" date="2013" name="Genome Announc.">
        <title>Draft genome sequences for three mercury-methylating, sulfate-reducing bacteria.</title>
        <authorList>
            <person name="Brown S.D."/>
            <person name="Hurt R.A.Jr."/>
            <person name="Gilmour C.C."/>
            <person name="Elias D.A."/>
        </authorList>
    </citation>
    <scope>NUCLEOTIDE SEQUENCE [LARGE SCALE GENOMIC DNA]</scope>
    <source>
        <strain evidence="6 7">DSM 2059</strain>
    </source>
</reference>
<comment type="caution">
    <text evidence="6">The sequence shown here is derived from an EMBL/GenBank/DDBJ whole genome shotgun (WGS) entry which is preliminary data.</text>
</comment>
<dbReference type="Gene3D" id="2.10.109.10">
    <property type="entry name" value="Umud Fragment, subunit A"/>
    <property type="match status" value="1"/>
</dbReference>
<dbReference type="eggNOG" id="COG2932">
    <property type="taxonomic scope" value="Bacteria"/>
</dbReference>
<keyword evidence="3" id="KW-0804">Transcription</keyword>
<dbReference type="InterPro" id="IPR039418">
    <property type="entry name" value="LexA-like"/>
</dbReference>
<dbReference type="Gene3D" id="1.10.260.40">
    <property type="entry name" value="lambda repressor-like DNA-binding domains"/>
    <property type="match status" value="1"/>
</dbReference>
<accession>S7VEN1</accession>
<evidence type="ECO:0000259" key="5">
    <source>
        <dbReference type="Pfam" id="PF07022"/>
    </source>
</evidence>
<dbReference type="CDD" id="cd00093">
    <property type="entry name" value="HTH_XRE"/>
    <property type="match status" value="1"/>
</dbReference>
<feature type="domain" description="Peptidase S24/S26A/S26B/S26C" evidence="4">
    <location>
        <begin position="89"/>
        <end position="208"/>
    </location>
</feature>
<dbReference type="PATRIC" id="fig|1121405.3.peg.911"/>
<protein>
    <submittedName>
        <fullName evidence="6">Phage C1 repressor</fullName>
    </submittedName>
</protein>
<dbReference type="SUPFAM" id="SSF51306">
    <property type="entry name" value="LexA/Signal peptidase"/>
    <property type="match status" value="1"/>
</dbReference>
<evidence type="ECO:0000313" key="6">
    <source>
        <dbReference type="EMBL" id="EPR42908.1"/>
    </source>
</evidence>
<keyword evidence="7" id="KW-1185">Reference proteome</keyword>
<dbReference type="PANTHER" id="PTHR40661">
    <property type="match status" value="1"/>
</dbReference>
<dbReference type="InterPro" id="IPR010982">
    <property type="entry name" value="Lambda_DNA-bd_dom_sf"/>
</dbReference>
<evidence type="ECO:0000256" key="2">
    <source>
        <dbReference type="ARBA" id="ARBA00023125"/>
    </source>
</evidence>
<dbReference type="InterPro" id="IPR001387">
    <property type="entry name" value="Cro/C1-type_HTH"/>
</dbReference>
<keyword evidence="2" id="KW-0238">DNA-binding</keyword>
<dbReference type="STRING" id="897.B2D07_01215"/>
<evidence type="ECO:0000256" key="1">
    <source>
        <dbReference type="ARBA" id="ARBA00023015"/>
    </source>
</evidence>